<evidence type="ECO:0000313" key="2">
    <source>
        <dbReference type="Proteomes" id="UP000027937"/>
    </source>
</evidence>
<keyword evidence="2" id="KW-1185">Reference proteome</keyword>
<name>A0ABR4TGU1_CLOHA</name>
<comment type="caution">
    <text evidence="1">The sequence shown here is derived from an EMBL/GenBank/DDBJ whole genome shotgun (WGS) entry which is preliminary data.</text>
</comment>
<dbReference type="Proteomes" id="UP000027937">
    <property type="component" value="Unassembled WGS sequence"/>
</dbReference>
<organism evidence="1 2">
    <name type="scientific">Clostridium haemolyticum NCTC 9693</name>
    <dbReference type="NCBI Taxonomy" id="1443114"/>
    <lineage>
        <taxon>Bacteria</taxon>
        <taxon>Bacillati</taxon>
        <taxon>Bacillota</taxon>
        <taxon>Clostridia</taxon>
        <taxon>Eubacteriales</taxon>
        <taxon>Clostridiaceae</taxon>
        <taxon>Clostridium</taxon>
    </lineage>
</organism>
<dbReference type="RefSeq" id="WP_039228074.1">
    <property type="nucleotide sequence ID" value="NZ_JENX01000026.1"/>
</dbReference>
<dbReference type="EMBL" id="JENX01000026">
    <property type="protein sequence ID" value="KEI18241.1"/>
    <property type="molecule type" value="Genomic_DNA"/>
</dbReference>
<proteinExistence type="predicted"/>
<sequence>MVYKKINFKDRIDTKPTTYLVDGKPTIIEKDNTGVKEEGSNLNAENLNHLEEGIFQNSKDIETLKIKNTQEIEEFKNNTKATLEENKKDTDSKITNLERKTTQEIKDFKQEVNSQYEDFKKDIKENFTYVSNGKKLLETTIIDRGGKVSKSKDIASFEELKNGIETVETKKIYNFANLNTLNPKVDIKKISSLYDKVEHLASFSCDNTDSSKIYTTTNSNYINIVSANDFQTIKTECVDSGSKLGTISQFNKYLVVEGEVNREDYCFVFNKDTLKFLCCVAGESPSISKNDTLFTTKSIYDLKADKYIKKFKNEKNYTFLDVYDNLAYYIKYYSNEIDIYSIDGTLQKTVKTNIDDRSSIYLQKINVNDNYICAIGLFSTGSTSDSTFYTYIFDKDFNLKSNHEGEYGYIDKKHKNNRLNLNKNEIVYIVNSNLSISLGNFTYSSSYPEDYTTINWDISNDGYIYRLEYETAGSYHRQVLNKYKCEIEI</sequence>
<evidence type="ECO:0000313" key="1">
    <source>
        <dbReference type="EMBL" id="KEI18241.1"/>
    </source>
</evidence>
<protein>
    <submittedName>
        <fullName evidence="1">Uncharacterized protein</fullName>
    </submittedName>
</protein>
<dbReference type="SUPFAM" id="SSF47162">
    <property type="entry name" value="Apolipoprotein"/>
    <property type="match status" value="1"/>
</dbReference>
<accession>A0ABR4TGU1</accession>
<reference evidence="1 2" key="1">
    <citation type="submission" date="2014-02" db="EMBL/GenBank/DDBJ databases">
        <title>Plasmidome dynamics in the species complex Clostridium novyi sensu lato converts strains of independent lineages into distinctly different pathogens.</title>
        <authorList>
            <person name="Skarin H."/>
            <person name="Segerman B."/>
        </authorList>
    </citation>
    <scope>NUCLEOTIDE SEQUENCE [LARGE SCALE GENOMIC DNA]</scope>
    <source>
        <strain evidence="1 2">NCTC 9693</strain>
    </source>
</reference>
<gene>
    <name evidence="1" type="ORF">Z960_03720</name>
</gene>